<dbReference type="InterPro" id="IPR006578">
    <property type="entry name" value="MADF-dom"/>
</dbReference>
<dbReference type="Pfam" id="PF10545">
    <property type="entry name" value="MADF_DNA_bdg"/>
    <property type="match status" value="1"/>
</dbReference>
<proteinExistence type="predicted"/>
<evidence type="ECO:0000259" key="2">
    <source>
        <dbReference type="PROSITE" id="PS51029"/>
    </source>
</evidence>
<dbReference type="KEGG" id="tca:103314973"/>
<accession>D6WG00</accession>
<dbReference type="Proteomes" id="UP000007266">
    <property type="component" value="Linkage group 3"/>
</dbReference>
<feature type="region of interest" description="Disordered" evidence="1">
    <location>
        <begin position="208"/>
        <end position="255"/>
    </location>
</feature>
<dbReference type="OrthoDB" id="8775784at2759"/>
<dbReference type="FunCoup" id="D6WG00">
    <property type="interactions" value="6"/>
</dbReference>
<dbReference type="PANTHER" id="PTHR21505">
    <property type="entry name" value="MADF DOMAIN-CONTAINING PROTEIN-RELATED"/>
    <property type="match status" value="1"/>
</dbReference>
<evidence type="ECO:0000313" key="4">
    <source>
        <dbReference type="Proteomes" id="UP000007266"/>
    </source>
</evidence>
<keyword evidence="4" id="KW-1185">Reference proteome</keyword>
<dbReference type="EMBL" id="KQ971328">
    <property type="protein sequence ID" value="EFA00959.2"/>
    <property type="molecule type" value="Genomic_DNA"/>
</dbReference>
<dbReference type="PANTHER" id="PTHR21505:SF12">
    <property type="entry name" value="MADF DOMAIN-CONTAINING PROTEIN-RELATED"/>
    <property type="match status" value="1"/>
</dbReference>
<feature type="compositionally biased region" description="Low complexity" evidence="1">
    <location>
        <begin position="218"/>
        <end position="236"/>
    </location>
</feature>
<dbReference type="PROSITE" id="PS51029">
    <property type="entry name" value="MADF"/>
    <property type="match status" value="1"/>
</dbReference>
<protein>
    <recommendedName>
        <fullName evidence="2">MADF domain-containing protein</fullName>
    </recommendedName>
</protein>
<dbReference type="SMART" id="SM00595">
    <property type="entry name" value="MADF"/>
    <property type="match status" value="1"/>
</dbReference>
<dbReference type="InParanoid" id="D6WG00"/>
<dbReference type="AlphaFoldDB" id="D6WG00"/>
<gene>
    <name evidence="3" type="primary">AUGUSTUS-3.0.2_03869</name>
    <name evidence="3" type="ORF">TcasGA2_TC003869</name>
</gene>
<dbReference type="eggNOG" id="ENOG502S8E3">
    <property type="taxonomic scope" value="Eukaryota"/>
</dbReference>
<sequence length="255" mass="29817">MAEKKTWTRKEIFSLISQWESRPELWDVKHRDFRNKTKKQKLLADLAARFNTDDIEINRKLHNLRTQFHQELRKIARRQSQAPDANGTFQSSWEFFNVMGFIRGDFSYSKSMEMDDSQAEDVFENVSEKPVTSLKRPSDTKEFPREVFTPHKSTRLSNSPIDDFQIFGDFVVSELKNLRSRENQNELKRMILRAISHISEVDDRNASSSELHLESNASESCNYPSRPSSSSSYHSKFSPDEQGVQSLHNTEKDFK</sequence>
<dbReference type="OMA" id="IARYKHY"/>
<dbReference type="HOGENOM" id="CLU_1086928_0_0_1"/>
<reference evidence="3 4" key="2">
    <citation type="journal article" date="2010" name="Nucleic Acids Res.">
        <title>BeetleBase in 2010: revisions to provide comprehensive genomic information for Tribolium castaneum.</title>
        <authorList>
            <person name="Kim H.S."/>
            <person name="Murphy T."/>
            <person name="Xia J."/>
            <person name="Caragea D."/>
            <person name="Park Y."/>
            <person name="Beeman R.W."/>
            <person name="Lorenzen M.D."/>
            <person name="Butcher S."/>
            <person name="Manak J.R."/>
            <person name="Brown S.J."/>
        </authorList>
    </citation>
    <scope>GENOME REANNOTATION</scope>
    <source>
        <strain evidence="3 4">Georgia GA2</strain>
    </source>
</reference>
<evidence type="ECO:0000313" key="3">
    <source>
        <dbReference type="EMBL" id="EFA00959.2"/>
    </source>
</evidence>
<organism evidence="3 4">
    <name type="scientific">Tribolium castaneum</name>
    <name type="common">Red flour beetle</name>
    <dbReference type="NCBI Taxonomy" id="7070"/>
    <lineage>
        <taxon>Eukaryota</taxon>
        <taxon>Metazoa</taxon>
        <taxon>Ecdysozoa</taxon>
        <taxon>Arthropoda</taxon>
        <taxon>Hexapoda</taxon>
        <taxon>Insecta</taxon>
        <taxon>Pterygota</taxon>
        <taxon>Neoptera</taxon>
        <taxon>Endopterygota</taxon>
        <taxon>Coleoptera</taxon>
        <taxon>Polyphaga</taxon>
        <taxon>Cucujiformia</taxon>
        <taxon>Tenebrionidae</taxon>
        <taxon>Tenebrionidae incertae sedis</taxon>
        <taxon>Tribolium</taxon>
    </lineage>
</organism>
<evidence type="ECO:0000256" key="1">
    <source>
        <dbReference type="SAM" id="MobiDB-lite"/>
    </source>
</evidence>
<name>D6WG00_TRICA</name>
<feature type="domain" description="MADF" evidence="2">
    <location>
        <begin position="14"/>
        <end position="107"/>
    </location>
</feature>
<reference evidence="3 4" key="1">
    <citation type="journal article" date="2008" name="Nature">
        <title>The genome of the model beetle and pest Tribolium castaneum.</title>
        <authorList>
            <consortium name="Tribolium Genome Sequencing Consortium"/>
            <person name="Richards S."/>
            <person name="Gibbs R.A."/>
            <person name="Weinstock G.M."/>
            <person name="Brown S.J."/>
            <person name="Denell R."/>
            <person name="Beeman R.W."/>
            <person name="Gibbs R."/>
            <person name="Beeman R.W."/>
            <person name="Brown S.J."/>
            <person name="Bucher G."/>
            <person name="Friedrich M."/>
            <person name="Grimmelikhuijzen C.J."/>
            <person name="Klingler M."/>
            <person name="Lorenzen M."/>
            <person name="Richards S."/>
            <person name="Roth S."/>
            <person name="Schroder R."/>
            <person name="Tautz D."/>
            <person name="Zdobnov E.M."/>
            <person name="Muzny D."/>
            <person name="Gibbs R.A."/>
            <person name="Weinstock G.M."/>
            <person name="Attaway T."/>
            <person name="Bell S."/>
            <person name="Buhay C.J."/>
            <person name="Chandrabose M.N."/>
            <person name="Chavez D."/>
            <person name="Clerk-Blankenburg K.P."/>
            <person name="Cree A."/>
            <person name="Dao M."/>
            <person name="Davis C."/>
            <person name="Chacko J."/>
            <person name="Dinh H."/>
            <person name="Dugan-Rocha S."/>
            <person name="Fowler G."/>
            <person name="Garner T.T."/>
            <person name="Garnes J."/>
            <person name="Gnirke A."/>
            <person name="Hawes A."/>
            <person name="Hernandez J."/>
            <person name="Hines S."/>
            <person name="Holder M."/>
            <person name="Hume J."/>
            <person name="Jhangiani S.N."/>
            <person name="Joshi V."/>
            <person name="Khan Z.M."/>
            <person name="Jackson L."/>
            <person name="Kovar C."/>
            <person name="Kowis A."/>
            <person name="Lee S."/>
            <person name="Lewis L.R."/>
            <person name="Margolis J."/>
            <person name="Morgan M."/>
            <person name="Nazareth L.V."/>
            <person name="Nguyen N."/>
            <person name="Okwuonu G."/>
            <person name="Parker D."/>
            <person name="Richards S."/>
            <person name="Ruiz S.J."/>
            <person name="Santibanez J."/>
            <person name="Savard J."/>
            <person name="Scherer S.E."/>
            <person name="Schneider B."/>
            <person name="Sodergren E."/>
            <person name="Tautz D."/>
            <person name="Vattahil S."/>
            <person name="Villasana D."/>
            <person name="White C.S."/>
            <person name="Wright R."/>
            <person name="Park Y."/>
            <person name="Beeman R.W."/>
            <person name="Lord J."/>
            <person name="Oppert B."/>
            <person name="Lorenzen M."/>
            <person name="Brown S."/>
            <person name="Wang L."/>
            <person name="Savard J."/>
            <person name="Tautz D."/>
            <person name="Richards S."/>
            <person name="Weinstock G."/>
            <person name="Gibbs R.A."/>
            <person name="Liu Y."/>
            <person name="Worley K."/>
            <person name="Weinstock G."/>
            <person name="Elsik C.G."/>
            <person name="Reese J.T."/>
            <person name="Elhaik E."/>
            <person name="Landan G."/>
            <person name="Graur D."/>
            <person name="Arensburger P."/>
            <person name="Atkinson P."/>
            <person name="Beeman R.W."/>
            <person name="Beidler J."/>
            <person name="Brown S.J."/>
            <person name="Demuth J.P."/>
            <person name="Drury D.W."/>
            <person name="Du Y.Z."/>
            <person name="Fujiwara H."/>
            <person name="Lorenzen M."/>
            <person name="Maselli V."/>
            <person name="Osanai M."/>
            <person name="Park Y."/>
            <person name="Robertson H.M."/>
            <person name="Tu Z."/>
            <person name="Wang J.J."/>
            <person name="Wang S."/>
            <person name="Richards S."/>
            <person name="Song H."/>
            <person name="Zhang L."/>
            <person name="Sodergren E."/>
            <person name="Werner D."/>
            <person name="Stanke M."/>
            <person name="Morgenstern B."/>
            <person name="Solovyev V."/>
            <person name="Kosarev P."/>
            <person name="Brown G."/>
            <person name="Chen H.C."/>
            <person name="Ermolaeva O."/>
            <person name="Hlavina W."/>
            <person name="Kapustin Y."/>
            <person name="Kiryutin B."/>
            <person name="Kitts P."/>
            <person name="Maglott D."/>
            <person name="Pruitt K."/>
            <person name="Sapojnikov V."/>
            <person name="Souvorov A."/>
            <person name="Mackey A.J."/>
            <person name="Waterhouse R.M."/>
            <person name="Wyder S."/>
            <person name="Zdobnov E.M."/>
            <person name="Zdobnov E.M."/>
            <person name="Wyder S."/>
            <person name="Kriventseva E.V."/>
            <person name="Kadowaki T."/>
            <person name="Bork P."/>
            <person name="Aranda M."/>
            <person name="Bao R."/>
            <person name="Beermann A."/>
            <person name="Berns N."/>
            <person name="Bolognesi R."/>
            <person name="Bonneton F."/>
            <person name="Bopp D."/>
            <person name="Brown S.J."/>
            <person name="Bucher G."/>
            <person name="Butts T."/>
            <person name="Chaumot A."/>
            <person name="Denell R.E."/>
            <person name="Ferrier D.E."/>
            <person name="Friedrich M."/>
            <person name="Gordon C.M."/>
            <person name="Jindra M."/>
            <person name="Klingler M."/>
            <person name="Lan Q."/>
            <person name="Lattorff H.M."/>
            <person name="Laudet V."/>
            <person name="von Levetsow C."/>
            <person name="Liu Z."/>
            <person name="Lutz R."/>
            <person name="Lynch J.A."/>
            <person name="da Fonseca R.N."/>
            <person name="Posnien N."/>
            <person name="Reuter R."/>
            <person name="Roth S."/>
            <person name="Savard J."/>
            <person name="Schinko J.B."/>
            <person name="Schmitt C."/>
            <person name="Schoppmeier M."/>
            <person name="Schroder R."/>
            <person name="Shippy T.D."/>
            <person name="Simonnet F."/>
            <person name="Marques-Souza H."/>
            <person name="Tautz D."/>
            <person name="Tomoyasu Y."/>
            <person name="Trauner J."/>
            <person name="Van der Zee M."/>
            <person name="Vervoort M."/>
            <person name="Wittkopp N."/>
            <person name="Wimmer E.A."/>
            <person name="Yang X."/>
            <person name="Jones A.K."/>
            <person name="Sattelle D.B."/>
            <person name="Ebert P.R."/>
            <person name="Nelson D."/>
            <person name="Scott J.G."/>
            <person name="Beeman R.W."/>
            <person name="Muthukrishnan S."/>
            <person name="Kramer K.J."/>
            <person name="Arakane Y."/>
            <person name="Beeman R.W."/>
            <person name="Zhu Q."/>
            <person name="Hogenkamp D."/>
            <person name="Dixit R."/>
            <person name="Oppert B."/>
            <person name="Jiang H."/>
            <person name="Zou Z."/>
            <person name="Marshall J."/>
            <person name="Elpidina E."/>
            <person name="Vinokurov K."/>
            <person name="Oppert C."/>
            <person name="Zou Z."/>
            <person name="Evans J."/>
            <person name="Lu Z."/>
            <person name="Zhao P."/>
            <person name="Sumathipala N."/>
            <person name="Altincicek B."/>
            <person name="Vilcinskas A."/>
            <person name="Williams M."/>
            <person name="Hultmark D."/>
            <person name="Hetru C."/>
            <person name="Jiang H."/>
            <person name="Grimmelikhuijzen C.J."/>
            <person name="Hauser F."/>
            <person name="Cazzamali G."/>
            <person name="Williamson M."/>
            <person name="Park Y."/>
            <person name="Li B."/>
            <person name="Tanaka Y."/>
            <person name="Predel R."/>
            <person name="Neupert S."/>
            <person name="Schachtner J."/>
            <person name="Verleyen P."/>
            <person name="Raible F."/>
            <person name="Bork P."/>
            <person name="Friedrich M."/>
            <person name="Walden K.K."/>
            <person name="Robertson H.M."/>
            <person name="Angeli S."/>
            <person name="Foret S."/>
            <person name="Bucher G."/>
            <person name="Schuetz S."/>
            <person name="Maleszka R."/>
            <person name="Wimmer E.A."/>
            <person name="Beeman R.W."/>
            <person name="Lorenzen M."/>
            <person name="Tomoyasu Y."/>
            <person name="Miller S.C."/>
            <person name="Grossmann D."/>
            <person name="Bucher G."/>
        </authorList>
    </citation>
    <scope>NUCLEOTIDE SEQUENCE [LARGE SCALE GENOMIC DNA]</scope>
    <source>
        <strain evidence="3 4">Georgia GA2</strain>
    </source>
</reference>